<dbReference type="GO" id="GO:0005886">
    <property type="term" value="C:plasma membrane"/>
    <property type="evidence" value="ECO:0007669"/>
    <property type="project" value="UniProtKB-SubCell"/>
</dbReference>
<evidence type="ECO:0000256" key="4">
    <source>
        <dbReference type="ARBA" id="ARBA00022989"/>
    </source>
</evidence>
<dbReference type="InterPro" id="IPR020846">
    <property type="entry name" value="MFS_dom"/>
</dbReference>
<evidence type="ECO:0000256" key="1">
    <source>
        <dbReference type="ARBA" id="ARBA00004651"/>
    </source>
</evidence>
<dbReference type="InterPro" id="IPR011701">
    <property type="entry name" value="MFS"/>
</dbReference>
<dbReference type="GeneID" id="63147474"/>
<evidence type="ECO:0000313" key="8">
    <source>
        <dbReference type="Proteomes" id="UP000288197"/>
    </source>
</evidence>
<dbReference type="AlphaFoldDB" id="A0A369AN47"/>
<proteinExistence type="predicted"/>
<dbReference type="PROSITE" id="PS50850">
    <property type="entry name" value="MFS"/>
    <property type="match status" value="1"/>
</dbReference>
<dbReference type="InterPro" id="IPR036259">
    <property type="entry name" value="MFS_trans_sf"/>
</dbReference>
<gene>
    <name evidence="7" type="ORF">CBF32_12375</name>
</gene>
<evidence type="ECO:0000256" key="5">
    <source>
        <dbReference type="ARBA" id="ARBA00023136"/>
    </source>
</evidence>
<dbReference type="OrthoDB" id="9770492at2"/>
<keyword evidence="2" id="KW-0813">Transport</keyword>
<evidence type="ECO:0000313" key="7">
    <source>
        <dbReference type="EMBL" id="RST99028.1"/>
    </source>
</evidence>
<dbReference type="RefSeq" id="WP_114290486.1">
    <property type="nucleotide sequence ID" value="NZ_JAFLWN010000001.1"/>
</dbReference>
<keyword evidence="8" id="KW-1185">Reference proteome</keyword>
<dbReference type="Pfam" id="PF07690">
    <property type="entry name" value="MFS_1"/>
    <property type="match status" value="1"/>
</dbReference>
<keyword evidence="3" id="KW-0812">Transmembrane</keyword>
<reference evidence="7 8" key="1">
    <citation type="submission" date="2017-05" db="EMBL/GenBank/DDBJ databases">
        <title>Vagococcus spp. assemblies.</title>
        <authorList>
            <person name="Gulvik C.A."/>
        </authorList>
    </citation>
    <scope>NUCLEOTIDE SEQUENCE [LARGE SCALE GENOMIC DNA]</scope>
    <source>
        <strain evidence="7 8">NCFB 2497</strain>
    </source>
</reference>
<protein>
    <recommendedName>
        <fullName evidence="6">Major facilitator superfamily (MFS) profile domain-containing protein</fullName>
    </recommendedName>
</protein>
<dbReference type="GO" id="GO:0022857">
    <property type="term" value="F:transmembrane transporter activity"/>
    <property type="evidence" value="ECO:0007669"/>
    <property type="project" value="InterPro"/>
</dbReference>
<evidence type="ECO:0000259" key="6">
    <source>
        <dbReference type="PROSITE" id="PS50850"/>
    </source>
</evidence>
<name>A0A369AN47_9ENTE</name>
<accession>A0A369AN47</accession>
<keyword evidence="5" id="KW-0472">Membrane</keyword>
<comment type="caution">
    <text evidence="7">The sequence shown here is derived from an EMBL/GenBank/DDBJ whole genome shotgun (WGS) entry which is preliminary data.</text>
</comment>
<evidence type="ECO:0000256" key="2">
    <source>
        <dbReference type="ARBA" id="ARBA00022448"/>
    </source>
</evidence>
<sequence>MSEETMKKYRYLLMLGHMFTDINQGALPAIIPFLIASQGLSYASAASLVLAANLVSSFVQPFIGYLGDKKSRPWFMSVGIFLAGLGVALLGFSPSFFVSCLLASLSGIGVAMFHPEGGKIANYVAGSKKGSGMSIFAVGGNLGFAIGPIITSIALSIWGIKGSIVLIIPATIMSFVMFYFNQKLTDISVVKKSNHGSSENKEVEKDDWLSFSKVVSLIFCRSILLYALTTFIPLFFISQFLVSEASANGNLTIYSLVGVFATLFGGRLADYFGLNRLIKFGFAILAPLIFFFINGNHLGLTMFLIIPISFAMNCTYGSLIALSQSFVPNRIGLASGISLGLSVSIGGLLAPIIGIVGDKYGLGVAMYIIFGFAVLGFLLTFIMPKESK</sequence>
<organism evidence="7 8">
    <name type="scientific">Vagococcus fluvialis</name>
    <dbReference type="NCBI Taxonomy" id="2738"/>
    <lineage>
        <taxon>Bacteria</taxon>
        <taxon>Bacillati</taxon>
        <taxon>Bacillota</taxon>
        <taxon>Bacilli</taxon>
        <taxon>Lactobacillales</taxon>
        <taxon>Enterococcaceae</taxon>
        <taxon>Vagococcus</taxon>
    </lineage>
</organism>
<dbReference type="PANTHER" id="PTHR43129">
    <property type="entry name" value="FOSMIDOMYCIN RESISTANCE PROTEIN"/>
    <property type="match status" value="1"/>
</dbReference>
<dbReference type="PANTHER" id="PTHR43129:SF1">
    <property type="entry name" value="FOSMIDOMYCIN RESISTANCE PROTEIN"/>
    <property type="match status" value="1"/>
</dbReference>
<dbReference type="Gene3D" id="1.20.1250.20">
    <property type="entry name" value="MFS general substrate transporter like domains"/>
    <property type="match status" value="2"/>
</dbReference>
<comment type="subcellular location">
    <subcellularLocation>
        <location evidence="1">Cell membrane</location>
        <topology evidence="1">Multi-pass membrane protein</topology>
    </subcellularLocation>
</comment>
<feature type="domain" description="Major facilitator superfamily (MFS) profile" evidence="6">
    <location>
        <begin position="9"/>
        <end position="388"/>
    </location>
</feature>
<evidence type="ECO:0000256" key="3">
    <source>
        <dbReference type="ARBA" id="ARBA00022692"/>
    </source>
</evidence>
<keyword evidence="4" id="KW-1133">Transmembrane helix</keyword>
<dbReference type="CDD" id="cd17478">
    <property type="entry name" value="MFS_FsR"/>
    <property type="match status" value="1"/>
</dbReference>
<dbReference type="Proteomes" id="UP000288197">
    <property type="component" value="Unassembled WGS sequence"/>
</dbReference>
<dbReference type="SUPFAM" id="SSF103473">
    <property type="entry name" value="MFS general substrate transporter"/>
    <property type="match status" value="1"/>
</dbReference>
<dbReference type="EMBL" id="NGJX01000017">
    <property type="protein sequence ID" value="RST99028.1"/>
    <property type="molecule type" value="Genomic_DNA"/>
</dbReference>